<evidence type="ECO:0000313" key="3">
    <source>
        <dbReference type="Proteomes" id="UP001430953"/>
    </source>
</evidence>
<protein>
    <submittedName>
        <fullName evidence="2">Uncharacterized protein</fullName>
    </submittedName>
</protein>
<gene>
    <name evidence="2" type="ORF">PUN28_013766</name>
</gene>
<dbReference type="AlphaFoldDB" id="A0AAW2F8R6"/>
<accession>A0AAW2F8R6</accession>
<keyword evidence="3" id="KW-1185">Reference proteome</keyword>
<evidence type="ECO:0000313" key="2">
    <source>
        <dbReference type="EMBL" id="KAL0110322.1"/>
    </source>
</evidence>
<sequence length="113" mass="13193">MAETRVRAKGRENERTRSARGSAWIKRKRSWQRRAFTSFPSNRSRNSRLQNTDIAVFLHPGCRLYTRERACTWTGERRARDSVGEIQEAATARWRTRLVRDQIDIFANSPAAV</sequence>
<dbReference type="Proteomes" id="UP001430953">
    <property type="component" value="Unassembled WGS sequence"/>
</dbReference>
<feature type="compositionally biased region" description="Basic and acidic residues" evidence="1">
    <location>
        <begin position="1"/>
        <end position="17"/>
    </location>
</feature>
<comment type="caution">
    <text evidence="2">The sequence shown here is derived from an EMBL/GenBank/DDBJ whole genome shotgun (WGS) entry which is preliminary data.</text>
</comment>
<evidence type="ECO:0000256" key="1">
    <source>
        <dbReference type="SAM" id="MobiDB-lite"/>
    </source>
</evidence>
<name>A0AAW2F8R6_9HYME</name>
<proteinExistence type="predicted"/>
<organism evidence="2 3">
    <name type="scientific">Cardiocondyla obscurior</name>
    <dbReference type="NCBI Taxonomy" id="286306"/>
    <lineage>
        <taxon>Eukaryota</taxon>
        <taxon>Metazoa</taxon>
        <taxon>Ecdysozoa</taxon>
        <taxon>Arthropoda</taxon>
        <taxon>Hexapoda</taxon>
        <taxon>Insecta</taxon>
        <taxon>Pterygota</taxon>
        <taxon>Neoptera</taxon>
        <taxon>Endopterygota</taxon>
        <taxon>Hymenoptera</taxon>
        <taxon>Apocrita</taxon>
        <taxon>Aculeata</taxon>
        <taxon>Formicoidea</taxon>
        <taxon>Formicidae</taxon>
        <taxon>Myrmicinae</taxon>
        <taxon>Cardiocondyla</taxon>
    </lineage>
</organism>
<dbReference type="EMBL" id="JADYXP020000014">
    <property type="protein sequence ID" value="KAL0110322.1"/>
    <property type="molecule type" value="Genomic_DNA"/>
</dbReference>
<reference evidence="2 3" key="1">
    <citation type="submission" date="2023-03" db="EMBL/GenBank/DDBJ databases">
        <title>High recombination rates correlate with genetic variation in Cardiocondyla obscurior ants.</title>
        <authorList>
            <person name="Errbii M."/>
        </authorList>
    </citation>
    <scope>NUCLEOTIDE SEQUENCE [LARGE SCALE GENOMIC DNA]</scope>
    <source>
        <strain evidence="2">Alpha-2009</strain>
        <tissue evidence="2">Whole body</tissue>
    </source>
</reference>
<feature type="region of interest" description="Disordered" evidence="1">
    <location>
        <begin position="1"/>
        <end position="26"/>
    </location>
</feature>